<comment type="caution">
    <text evidence="1">The sequence shown here is derived from an EMBL/GenBank/DDBJ whole genome shotgun (WGS) entry which is preliminary data.</text>
</comment>
<gene>
    <name evidence="1" type="ORF">GMARGA_LOCUS17147</name>
</gene>
<proteinExistence type="predicted"/>
<reference evidence="1 2" key="1">
    <citation type="submission" date="2021-06" db="EMBL/GenBank/DDBJ databases">
        <authorList>
            <person name="Kallberg Y."/>
            <person name="Tangrot J."/>
            <person name="Rosling A."/>
        </authorList>
    </citation>
    <scope>NUCLEOTIDE SEQUENCE [LARGE SCALE GENOMIC DNA]</scope>
    <source>
        <strain evidence="1 2">120-4 pot B 10/14</strain>
    </source>
</reference>
<dbReference type="InterPro" id="IPR036397">
    <property type="entry name" value="RNaseH_sf"/>
</dbReference>
<accession>A0ABN7VED5</accession>
<sequence length="160" mass="18525">MDKWAIKPICIKYITSRNNKRQEKEERTVPEVTKIETRIEKCSDCKHNRSTVERNCTTHIKFDEETYYRDLPENEQEFKGLRDTAVMGMAVVQVNEKEEVSLEEVSAYTTGWLSSTRAELLVIWIATLISPSKTKVVVKTDSAVSIINIELFKHMAKARQ</sequence>
<organism evidence="1 2">
    <name type="scientific">Gigaspora margarita</name>
    <dbReference type="NCBI Taxonomy" id="4874"/>
    <lineage>
        <taxon>Eukaryota</taxon>
        <taxon>Fungi</taxon>
        <taxon>Fungi incertae sedis</taxon>
        <taxon>Mucoromycota</taxon>
        <taxon>Glomeromycotina</taxon>
        <taxon>Glomeromycetes</taxon>
        <taxon>Diversisporales</taxon>
        <taxon>Gigasporaceae</taxon>
        <taxon>Gigaspora</taxon>
    </lineage>
</organism>
<name>A0ABN7VED5_GIGMA</name>
<dbReference type="Proteomes" id="UP000789901">
    <property type="component" value="Unassembled WGS sequence"/>
</dbReference>
<keyword evidence="2" id="KW-1185">Reference proteome</keyword>
<evidence type="ECO:0000313" key="1">
    <source>
        <dbReference type="EMBL" id="CAG8758079.1"/>
    </source>
</evidence>
<evidence type="ECO:0000313" key="2">
    <source>
        <dbReference type="Proteomes" id="UP000789901"/>
    </source>
</evidence>
<protein>
    <submittedName>
        <fullName evidence="1">17925_t:CDS:1</fullName>
    </submittedName>
</protein>
<dbReference type="Gene3D" id="3.30.420.10">
    <property type="entry name" value="Ribonuclease H-like superfamily/Ribonuclease H"/>
    <property type="match status" value="1"/>
</dbReference>
<dbReference type="EMBL" id="CAJVQB010012813">
    <property type="protein sequence ID" value="CAG8758079.1"/>
    <property type="molecule type" value="Genomic_DNA"/>
</dbReference>